<evidence type="ECO:0000313" key="1">
    <source>
        <dbReference type="EMBL" id="MCY1080681.1"/>
    </source>
</evidence>
<name>A0ABT4AGH2_9BACT</name>
<dbReference type="PANTHER" id="PTHR34599:SF1">
    <property type="entry name" value="PHOSPHATIDIC ACID PHOSPHATASE TYPE 2_HALOPEROXIDASE DOMAIN-CONTAINING PROTEIN"/>
    <property type="match status" value="1"/>
</dbReference>
<proteinExistence type="predicted"/>
<dbReference type="Proteomes" id="UP001207654">
    <property type="component" value="Unassembled WGS sequence"/>
</dbReference>
<dbReference type="PANTHER" id="PTHR34599">
    <property type="entry name" value="PEROXIDASE-RELATED"/>
    <property type="match status" value="1"/>
</dbReference>
<gene>
    <name evidence="1" type="ORF">OV287_40185</name>
</gene>
<evidence type="ECO:0000313" key="2">
    <source>
        <dbReference type="Proteomes" id="UP001207654"/>
    </source>
</evidence>
<accession>A0ABT4AGH2</accession>
<dbReference type="InterPro" id="IPR016119">
    <property type="entry name" value="Br/Cl_peroxidase_C"/>
</dbReference>
<protein>
    <submittedName>
        <fullName evidence="1">Vanadium-dependent haloperoxidase</fullName>
    </submittedName>
</protein>
<reference evidence="1 2" key="1">
    <citation type="submission" date="2022-11" db="EMBL/GenBank/DDBJ databases">
        <title>Minimal conservation of predation-associated metabolite biosynthetic gene clusters underscores biosynthetic potential of Myxococcota including descriptions for ten novel species: Archangium lansinium sp. nov., Myxococcus landrumus sp. nov., Nannocystis bai.</title>
        <authorList>
            <person name="Ahearne A."/>
            <person name="Stevens C."/>
            <person name="Phillips K."/>
        </authorList>
    </citation>
    <scope>NUCLEOTIDE SEQUENCE [LARGE SCALE GENOMIC DNA]</scope>
    <source>
        <strain evidence="1 2">MIWBW</strain>
    </source>
</reference>
<keyword evidence="2" id="KW-1185">Reference proteome</keyword>
<dbReference type="Gene3D" id="1.10.606.10">
    <property type="entry name" value="Vanadium-containing Chloroperoxidase, domain 2"/>
    <property type="match status" value="1"/>
</dbReference>
<dbReference type="SUPFAM" id="SSF48317">
    <property type="entry name" value="Acid phosphatase/Vanadium-dependent haloperoxidase"/>
    <property type="match status" value="1"/>
</dbReference>
<dbReference type="CDD" id="cd03398">
    <property type="entry name" value="PAP2_haloperoxidase"/>
    <property type="match status" value="1"/>
</dbReference>
<sequence length="756" mass="83320">MAKAHTFTDNFNDNSINTSKWEAYGPVQEVNHRLEIRPDGGIANYAGCKSTAAYDLTDSFFHLEVRQALLQSAPTSETAFFARGPGTERILFSLGAGELSCGLNGTTLAHEPYDPERHRWWRMRESAGMLHWEVSANGREWNTLVSEPAPFTPTSLIVELQAGCYQPTSSPGVAIFDCFNTPPERLSRRAEERRLSAQATREQVARLAAERHHPEHFNNNDEVNYPDRPFIGSYSKGLKHDSVGDPDPISYGSLLRALESRDPGDFEEILQPSGALKLVNPQAGLTFELSGPDPQAVTQPPAPRFDSKRAAAEMGELYWMALARDVPFINYASEAGIANSIIERAIRSLTTEFPLFGGTPTVTAQNLFRGIFPGEQVGPYISQFLWKGNSDPRKPDGQGRDADEGFITYGSQVIDQRQWTVKGFPEIGAAADYMTQFATWLAVQNGRDDRGKDQFDTTRRRFIRNLRDGAQYVHFDQVVNAYLSAAFLLLSEPLGNQLTGMGASRPQVDKEFPCDQGNPYDPPGTASDSRTQVGFATFGPIQLMQLLGEVSGRAGRAVWWQKWGVHRRLRPEEYGGRVDNHLSSRRTYPLDSSILNSLSTGLLSPYFSERWGSFLLPQAYPEGAPLHPAYGAGHATLSGACATILKAYFDESAPIENPRIASADGTALVAYTGADAAQMTVGGELNKLAGNIALFRNAAGVHWRTDYSESLLLGERVALGLLLELSLTFNEDGAFFQFTRFDGSRVRVVDGRVEPA</sequence>
<dbReference type="RefSeq" id="WP_267539324.1">
    <property type="nucleotide sequence ID" value="NZ_JAPNKA010000001.1"/>
</dbReference>
<dbReference type="InterPro" id="IPR036938">
    <property type="entry name" value="PAP2/HPO_sf"/>
</dbReference>
<dbReference type="EMBL" id="JAPNKA010000001">
    <property type="protein sequence ID" value="MCY1080681.1"/>
    <property type="molecule type" value="Genomic_DNA"/>
</dbReference>
<dbReference type="InterPro" id="IPR052559">
    <property type="entry name" value="V-haloperoxidase"/>
</dbReference>
<comment type="caution">
    <text evidence="1">The sequence shown here is derived from an EMBL/GenBank/DDBJ whole genome shotgun (WGS) entry which is preliminary data.</text>
</comment>
<organism evidence="1 2">
    <name type="scientific">Archangium lansingense</name>
    <dbReference type="NCBI Taxonomy" id="2995310"/>
    <lineage>
        <taxon>Bacteria</taxon>
        <taxon>Pseudomonadati</taxon>
        <taxon>Myxococcota</taxon>
        <taxon>Myxococcia</taxon>
        <taxon>Myxococcales</taxon>
        <taxon>Cystobacterineae</taxon>
        <taxon>Archangiaceae</taxon>
        <taxon>Archangium</taxon>
    </lineage>
</organism>